<feature type="domain" description="Rab-GAP TBC" evidence="2">
    <location>
        <begin position="1"/>
        <end position="176"/>
    </location>
</feature>
<reference evidence="3" key="1">
    <citation type="submission" date="2025-08" db="UniProtKB">
        <authorList>
            <consortium name="Ensembl"/>
        </authorList>
    </citation>
    <scope>IDENTIFICATION</scope>
</reference>
<keyword evidence="4" id="KW-1185">Reference proteome</keyword>
<dbReference type="GO" id="GO:0031267">
    <property type="term" value="F:small GTPase binding"/>
    <property type="evidence" value="ECO:0007669"/>
    <property type="project" value="TreeGrafter"/>
</dbReference>
<dbReference type="AlphaFoldDB" id="A0A3B3V330"/>
<dbReference type="PANTHER" id="PTHR47219:SF20">
    <property type="entry name" value="TBC1 DOMAIN FAMILY MEMBER 2B"/>
    <property type="match status" value="1"/>
</dbReference>
<dbReference type="InterPro" id="IPR050302">
    <property type="entry name" value="Rab_GAP_TBC_domain"/>
</dbReference>
<organism evidence="3 4">
    <name type="scientific">Poecilia latipinna</name>
    <name type="common">sailfin molly</name>
    <dbReference type="NCBI Taxonomy" id="48699"/>
    <lineage>
        <taxon>Eukaryota</taxon>
        <taxon>Metazoa</taxon>
        <taxon>Chordata</taxon>
        <taxon>Craniata</taxon>
        <taxon>Vertebrata</taxon>
        <taxon>Euteleostomi</taxon>
        <taxon>Actinopterygii</taxon>
        <taxon>Neopterygii</taxon>
        <taxon>Teleostei</taxon>
        <taxon>Neoteleostei</taxon>
        <taxon>Acanthomorphata</taxon>
        <taxon>Ovalentaria</taxon>
        <taxon>Atherinomorphae</taxon>
        <taxon>Cyprinodontiformes</taxon>
        <taxon>Poeciliidae</taxon>
        <taxon>Poeciliinae</taxon>
        <taxon>Poecilia</taxon>
    </lineage>
</organism>
<dbReference type="InterPro" id="IPR000195">
    <property type="entry name" value="Rab-GAP-TBC_dom"/>
</dbReference>
<sequence length="213" mass="23657">MESRYLGVLRSLQEKSQTSPHPACRQIQLDLHRTLTTNQNFSSPSSPALQQLRRVLLAFSWQNPAVGYCQGLNRLAAIALLVLQSEEDAFWCLVALVDAIMPQDYYTKNLLASQVSLQLGAVLPGDGVKLPRLAAHLESHRVDVSLVTFNWFLVVFVESLPSDILLPLWDAFLYAFRLCVGTLRVPADTRRSSTGCKWGLSSTGSWRPSLSAT</sequence>
<accession>A0A3B3V330</accession>
<dbReference type="STRING" id="48699.ENSPLAP00000019321"/>
<evidence type="ECO:0000313" key="3">
    <source>
        <dbReference type="Ensembl" id="ENSPLAP00000019321.1"/>
    </source>
</evidence>
<dbReference type="Pfam" id="PF00566">
    <property type="entry name" value="RabGAP-TBC"/>
    <property type="match status" value="1"/>
</dbReference>
<dbReference type="SMART" id="SM00164">
    <property type="entry name" value="TBC"/>
    <property type="match status" value="1"/>
</dbReference>
<dbReference type="SUPFAM" id="SSF47923">
    <property type="entry name" value="Ypt/Rab-GAP domain of gyp1p"/>
    <property type="match status" value="2"/>
</dbReference>
<feature type="compositionally biased region" description="Polar residues" evidence="1">
    <location>
        <begin position="192"/>
        <end position="213"/>
    </location>
</feature>
<dbReference type="Proteomes" id="UP000261500">
    <property type="component" value="Unplaced"/>
</dbReference>
<evidence type="ECO:0000256" key="1">
    <source>
        <dbReference type="SAM" id="MobiDB-lite"/>
    </source>
</evidence>
<proteinExistence type="predicted"/>
<evidence type="ECO:0000313" key="4">
    <source>
        <dbReference type="Proteomes" id="UP000261500"/>
    </source>
</evidence>
<evidence type="ECO:0000259" key="2">
    <source>
        <dbReference type="PROSITE" id="PS50086"/>
    </source>
</evidence>
<dbReference type="GeneTree" id="ENSGT00940000159937"/>
<dbReference type="Ensembl" id="ENSPLAT00000016309.1">
    <property type="protein sequence ID" value="ENSPLAP00000019321.1"/>
    <property type="gene ID" value="ENSPLAG00000001346.1"/>
</dbReference>
<dbReference type="PANTHER" id="PTHR47219">
    <property type="entry name" value="RAB GTPASE-ACTIVATING PROTEIN 1-LIKE"/>
    <property type="match status" value="1"/>
</dbReference>
<dbReference type="GO" id="GO:0005096">
    <property type="term" value="F:GTPase activator activity"/>
    <property type="evidence" value="ECO:0007669"/>
    <property type="project" value="TreeGrafter"/>
</dbReference>
<name>A0A3B3V330_9TELE</name>
<dbReference type="FunFam" id="1.10.8.270:FF:000014">
    <property type="entry name" value="Putative TBC1 domain family member 2B"/>
    <property type="match status" value="1"/>
</dbReference>
<protein>
    <recommendedName>
        <fullName evidence="2">Rab-GAP TBC domain-containing protein</fullName>
    </recommendedName>
</protein>
<dbReference type="Gene3D" id="1.10.8.270">
    <property type="entry name" value="putative rabgap domain of human tbc1 domain family member 14 like domains"/>
    <property type="match status" value="1"/>
</dbReference>
<dbReference type="Gene3D" id="1.10.472.80">
    <property type="entry name" value="Ypt/Rab-GAP domain of gyp1p, domain 3"/>
    <property type="match status" value="1"/>
</dbReference>
<dbReference type="PROSITE" id="PS50086">
    <property type="entry name" value="TBC_RABGAP"/>
    <property type="match status" value="1"/>
</dbReference>
<reference evidence="3" key="2">
    <citation type="submission" date="2025-09" db="UniProtKB">
        <authorList>
            <consortium name="Ensembl"/>
        </authorList>
    </citation>
    <scope>IDENTIFICATION</scope>
</reference>
<dbReference type="InterPro" id="IPR035969">
    <property type="entry name" value="Rab-GAP_TBC_sf"/>
</dbReference>
<feature type="region of interest" description="Disordered" evidence="1">
    <location>
        <begin position="191"/>
        <end position="213"/>
    </location>
</feature>